<sequence>MKRRDFIKKMTALGMTGIVPLSAIANLKSGMQLVNTKQLFNDALSSDASLIGFSNTEKDFPRCNLEIEGVIPSDLKGSFVRNGPARHARGNIRYRHLFEGDGMIQKFTFDEGKLQHFGRFVRTPKFEKEEAAGRFLYSGPDTKIADSLPVPSADHINAANTNVIAVNEELWALWEGGSASALDSNNLAFKHFVNLGDGSKMHNKLAGLPFSAHPKIEANGDIWNFGLSPSGHIVIYHLSPKGKIKNIQLLPTKYKGGMLHDFLITNTHILLILPSLVRRTDEHGLFSGIAMDKQLSMQVLVVDKNNLHVERRYELPPGFAFHFGNAWQDKQGHIHFDASLYQDVGILHELSDIMSGKKVDTPTHGYTHLFSLHKNGRVSQTKYDDISEFPRVCSHLTGQQNRYLFHLSNDADSFWNNAVVVRDLKSETRARFNYGQEYLVEEHIPVCPKGIEDGYVIGSALHVPTKRTCLNVFSMKHIEDGPMARAWLPYHLPLGFHGNFISA</sequence>
<keyword evidence="4" id="KW-0560">Oxidoreductase</keyword>
<dbReference type="Pfam" id="PF03055">
    <property type="entry name" value="RPE65"/>
    <property type="match status" value="1"/>
</dbReference>
<reference evidence="7" key="1">
    <citation type="journal article" date="2019" name="Int. J. Syst. Evol. Microbiol.">
        <title>The Global Catalogue of Microorganisms (GCM) 10K type strain sequencing project: providing services to taxonomists for standard genome sequencing and annotation.</title>
        <authorList>
            <consortium name="The Broad Institute Genomics Platform"/>
            <consortium name="The Broad Institute Genome Sequencing Center for Infectious Disease"/>
            <person name="Wu L."/>
            <person name="Ma J."/>
        </authorList>
    </citation>
    <scope>NUCLEOTIDE SEQUENCE [LARGE SCALE GENOMIC DNA]</scope>
    <source>
        <strain evidence="7">KCTC 52473</strain>
    </source>
</reference>
<keyword evidence="5" id="KW-0408">Iron</keyword>
<keyword evidence="3" id="KW-0479">Metal-binding</keyword>
<comment type="cofactor">
    <cofactor evidence="1">
        <name>Fe(2+)</name>
        <dbReference type="ChEBI" id="CHEBI:29033"/>
    </cofactor>
</comment>
<accession>A0ABV7FVA5</accession>
<comment type="similarity">
    <text evidence="2">Belongs to the carotenoid oxygenase family.</text>
</comment>
<evidence type="ECO:0000256" key="3">
    <source>
        <dbReference type="ARBA" id="ARBA00022723"/>
    </source>
</evidence>
<evidence type="ECO:0000256" key="5">
    <source>
        <dbReference type="ARBA" id="ARBA00023004"/>
    </source>
</evidence>
<evidence type="ECO:0000313" key="7">
    <source>
        <dbReference type="Proteomes" id="UP001595478"/>
    </source>
</evidence>
<gene>
    <name evidence="6" type="ORF">ACFOHL_16230</name>
</gene>
<evidence type="ECO:0000313" key="6">
    <source>
        <dbReference type="EMBL" id="MFC3123171.1"/>
    </source>
</evidence>
<evidence type="ECO:0000256" key="2">
    <source>
        <dbReference type="ARBA" id="ARBA00006787"/>
    </source>
</evidence>
<dbReference type="PANTHER" id="PTHR10543:SF89">
    <property type="entry name" value="CAROTENOID 9,10(9',10')-CLEAVAGE DIOXYGENASE 1"/>
    <property type="match status" value="1"/>
</dbReference>
<protein>
    <submittedName>
        <fullName evidence="6">Carotenoid oxygenase family protein</fullName>
    </submittedName>
</protein>
<organism evidence="6 7">
    <name type="scientific">Agaribacter flavus</name>
    <dbReference type="NCBI Taxonomy" id="1902781"/>
    <lineage>
        <taxon>Bacteria</taxon>
        <taxon>Pseudomonadati</taxon>
        <taxon>Pseudomonadota</taxon>
        <taxon>Gammaproteobacteria</taxon>
        <taxon>Alteromonadales</taxon>
        <taxon>Alteromonadaceae</taxon>
        <taxon>Agaribacter</taxon>
    </lineage>
</organism>
<keyword evidence="7" id="KW-1185">Reference proteome</keyword>
<dbReference type="RefSeq" id="WP_376921286.1">
    <property type="nucleotide sequence ID" value="NZ_JBHRSW010000047.1"/>
</dbReference>
<dbReference type="InterPro" id="IPR004294">
    <property type="entry name" value="Carotenoid_Oase"/>
</dbReference>
<dbReference type="Proteomes" id="UP001595478">
    <property type="component" value="Unassembled WGS sequence"/>
</dbReference>
<evidence type="ECO:0000256" key="4">
    <source>
        <dbReference type="ARBA" id="ARBA00023002"/>
    </source>
</evidence>
<evidence type="ECO:0000256" key="1">
    <source>
        <dbReference type="ARBA" id="ARBA00001954"/>
    </source>
</evidence>
<dbReference type="PANTHER" id="PTHR10543">
    <property type="entry name" value="BETA-CAROTENE DIOXYGENASE"/>
    <property type="match status" value="1"/>
</dbReference>
<name>A0ABV7FVA5_9ALTE</name>
<dbReference type="EMBL" id="JBHRSW010000047">
    <property type="protein sequence ID" value="MFC3123171.1"/>
    <property type="molecule type" value="Genomic_DNA"/>
</dbReference>
<comment type="caution">
    <text evidence="6">The sequence shown here is derived from an EMBL/GenBank/DDBJ whole genome shotgun (WGS) entry which is preliminary data.</text>
</comment>
<proteinExistence type="inferred from homology"/>